<feature type="compositionally biased region" description="Polar residues" evidence="1">
    <location>
        <begin position="23"/>
        <end position="45"/>
    </location>
</feature>
<dbReference type="Gene3D" id="3.40.250.10">
    <property type="entry name" value="Rhodanese-like domain"/>
    <property type="match status" value="1"/>
</dbReference>
<organism evidence="3 4">
    <name type="scientific">Hyphomonas johnsonii MHS-2</name>
    <dbReference type="NCBI Taxonomy" id="1280950"/>
    <lineage>
        <taxon>Bacteria</taxon>
        <taxon>Pseudomonadati</taxon>
        <taxon>Pseudomonadota</taxon>
        <taxon>Alphaproteobacteria</taxon>
        <taxon>Hyphomonadales</taxon>
        <taxon>Hyphomonadaceae</taxon>
        <taxon>Hyphomonas</taxon>
    </lineage>
</organism>
<gene>
    <name evidence="3" type="ORF">HJO_02030</name>
</gene>
<evidence type="ECO:0000313" key="3">
    <source>
        <dbReference type="EMBL" id="KCZ94115.1"/>
    </source>
</evidence>
<evidence type="ECO:0000313" key="4">
    <source>
        <dbReference type="Proteomes" id="UP000025171"/>
    </source>
</evidence>
<reference evidence="3 4" key="1">
    <citation type="journal article" date="2014" name="Antonie Van Leeuwenhoek">
        <title>Hyphomonas beringensis sp. nov. and Hyphomonas chukchiensis sp. nov., isolated from surface seawater of the Bering Sea and Chukchi Sea.</title>
        <authorList>
            <person name="Li C."/>
            <person name="Lai Q."/>
            <person name="Li G."/>
            <person name="Dong C."/>
            <person name="Wang J."/>
            <person name="Liao Y."/>
            <person name="Shao Z."/>
        </authorList>
    </citation>
    <scope>NUCLEOTIDE SEQUENCE [LARGE SCALE GENOMIC DNA]</scope>
    <source>
        <strain evidence="3 4">MHS-2</strain>
    </source>
</reference>
<dbReference type="PATRIC" id="fig|1280950.3.peg.416"/>
<feature type="domain" description="Rhodanese" evidence="2">
    <location>
        <begin position="167"/>
        <end position="233"/>
    </location>
</feature>
<dbReference type="CDD" id="cd00158">
    <property type="entry name" value="RHOD"/>
    <property type="match status" value="1"/>
</dbReference>
<feature type="region of interest" description="Disordered" evidence="1">
    <location>
        <begin position="232"/>
        <end position="251"/>
    </location>
</feature>
<dbReference type="eggNOG" id="COG0607">
    <property type="taxonomic scope" value="Bacteria"/>
</dbReference>
<dbReference type="STRING" id="1280950.HJO_02030"/>
<dbReference type="Pfam" id="PF00581">
    <property type="entry name" value="Rhodanese"/>
    <property type="match status" value="1"/>
</dbReference>
<dbReference type="InterPro" id="IPR001763">
    <property type="entry name" value="Rhodanese-like_dom"/>
</dbReference>
<name>A0A059FTU9_9PROT</name>
<dbReference type="SUPFAM" id="SSF52821">
    <property type="entry name" value="Rhodanese/Cell cycle control phosphatase"/>
    <property type="match status" value="1"/>
</dbReference>
<feature type="compositionally biased region" description="Low complexity" evidence="1">
    <location>
        <begin position="46"/>
        <end position="75"/>
    </location>
</feature>
<dbReference type="Proteomes" id="UP000025171">
    <property type="component" value="Unassembled WGS sequence"/>
</dbReference>
<dbReference type="AlphaFoldDB" id="A0A059FTU9"/>
<comment type="caution">
    <text evidence="3">The sequence shown here is derived from an EMBL/GenBank/DDBJ whole genome shotgun (WGS) entry which is preliminary data.</text>
</comment>
<dbReference type="EMBL" id="ARYK01000001">
    <property type="protein sequence ID" value="KCZ94115.1"/>
    <property type="molecule type" value="Genomic_DNA"/>
</dbReference>
<dbReference type="InterPro" id="IPR036873">
    <property type="entry name" value="Rhodanese-like_dom_sf"/>
</dbReference>
<protein>
    <recommendedName>
        <fullName evidence="2">Rhodanese domain-containing protein</fullName>
    </recommendedName>
</protein>
<keyword evidence="4" id="KW-1185">Reference proteome</keyword>
<feature type="region of interest" description="Disordered" evidence="1">
    <location>
        <begin position="1"/>
        <end position="79"/>
    </location>
</feature>
<evidence type="ECO:0000256" key="1">
    <source>
        <dbReference type="SAM" id="MobiDB-lite"/>
    </source>
</evidence>
<evidence type="ECO:0000259" key="2">
    <source>
        <dbReference type="PROSITE" id="PS50206"/>
    </source>
</evidence>
<sequence>MEVTHRQAPELMRNGASGAQPGGANQTYPQQNFPAQTPYSQPNVNQPAYPAQPAYPQSPAYPGGAYPAPTQPQGGMQNGVDLDQLGQMERQDFGVQAMNALHSGPMHGPTPSSIPGGQVITTKGMISLVQDRQVPFFLFDVLGGPETLPNAMPAVWMSQPGSFRDQTQQQVSQILQQGTQGRKDTPLVFYCLSSQCWMSYNAALRAINAGYSNVLWYRGGIEAWKSAGQPISTSQQGYGPQGGTGNSQQPY</sequence>
<accession>A0A059FTU9</accession>
<dbReference type="PROSITE" id="PS50206">
    <property type="entry name" value="RHODANESE_3"/>
    <property type="match status" value="1"/>
</dbReference>
<proteinExistence type="predicted"/>